<keyword evidence="1" id="KW-0645">Protease</keyword>
<feature type="non-terminal residue" evidence="1">
    <location>
        <position position="1"/>
    </location>
</feature>
<dbReference type="Proteomes" id="UP000727407">
    <property type="component" value="Unassembled WGS sequence"/>
</dbReference>
<reference evidence="1" key="1">
    <citation type="submission" date="2020-07" db="EMBL/GenBank/DDBJ databases">
        <title>Clarias magur genome sequencing, assembly and annotation.</title>
        <authorList>
            <person name="Kushwaha B."/>
            <person name="Kumar R."/>
            <person name="Das P."/>
            <person name="Joshi C.G."/>
            <person name="Kumar D."/>
            <person name="Nagpure N.S."/>
            <person name="Pandey M."/>
            <person name="Agarwal S."/>
            <person name="Srivastava S."/>
            <person name="Singh M."/>
            <person name="Sahoo L."/>
            <person name="Jayasankar P."/>
            <person name="Meher P.K."/>
            <person name="Koringa P.G."/>
            <person name="Iquebal M.A."/>
            <person name="Das S.P."/>
            <person name="Bit A."/>
            <person name="Patnaik S."/>
            <person name="Patel N."/>
            <person name="Shah T.M."/>
            <person name="Hinsu A."/>
            <person name="Jena J.K."/>
        </authorList>
    </citation>
    <scope>NUCLEOTIDE SEQUENCE</scope>
    <source>
        <strain evidence="1">CIFAMagur01</strain>
        <tissue evidence="1">Testis</tissue>
    </source>
</reference>
<dbReference type="GO" id="GO:0006508">
    <property type="term" value="P:proteolysis"/>
    <property type="evidence" value="ECO:0007669"/>
    <property type="project" value="UniProtKB-KW"/>
</dbReference>
<name>A0A8J4WWB9_CLAMG</name>
<proteinExistence type="predicted"/>
<accession>A0A8J4WWB9</accession>
<organism evidence="1 2">
    <name type="scientific">Clarias magur</name>
    <name type="common">Asian catfish</name>
    <name type="synonym">Macropteronotus magur</name>
    <dbReference type="NCBI Taxonomy" id="1594786"/>
    <lineage>
        <taxon>Eukaryota</taxon>
        <taxon>Metazoa</taxon>
        <taxon>Chordata</taxon>
        <taxon>Craniata</taxon>
        <taxon>Vertebrata</taxon>
        <taxon>Euteleostomi</taxon>
        <taxon>Actinopterygii</taxon>
        <taxon>Neopterygii</taxon>
        <taxon>Teleostei</taxon>
        <taxon>Ostariophysi</taxon>
        <taxon>Siluriformes</taxon>
        <taxon>Clariidae</taxon>
        <taxon>Clarias</taxon>
    </lineage>
</organism>
<keyword evidence="2" id="KW-1185">Reference proteome</keyword>
<sequence length="54" mass="6260">SVLLFLGTMADKKPSKYFFPNSAHIFYYLQTFLNQVCLLIKKTLLFCIEGQTPQ</sequence>
<protein>
    <submittedName>
        <fullName evidence="1">Serine protease easter</fullName>
    </submittedName>
</protein>
<dbReference type="AlphaFoldDB" id="A0A8J4WWB9"/>
<dbReference type="GO" id="GO:0008233">
    <property type="term" value="F:peptidase activity"/>
    <property type="evidence" value="ECO:0007669"/>
    <property type="project" value="UniProtKB-KW"/>
</dbReference>
<keyword evidence="1" id="KW-0378">Hydrolase</keyword>
<feature type="non-terminal residue" evidence="1">
    <location>
        <position position="54"/>
    </location>
</feature>
<gene>
    <name evidence="1" type="primary">ea</name>
    <name evidence="1" type="ORF">DAT39_016622</name>
</gene>
<dbReference type="EMBL" id="QNUK01000420">
    <property type="protein sequence ID" value="KAF5893672.1"/>
    <property type="molecule type" value="Genomic_DNA"/>
</dbReference>
<evidence type="ECO:0000313" key="2">
    <source>
        <dbReference type="Proteomes" id="UP000727407"/>
    </source>
</evidence>
<comment type="caution">
    <text evidence="1">The sequence shown here is derived from an EMBL/GenBank/DDBJ whole genome shotgun (WGS) entry which is preliminary data.</text>
</comment>
<evidence type="ECO:0000313" key="1">
    <source>
        <dbReference type="EMBL" id="KAF5893672.1"/>
    </source>
</evidence>